<feature type="compositionally biased region" description="Low complexity" evidence="1">
    <location>
        <begin position="230"/>
        <end position="239"/>
    </location>
</feature>
<dbReference type="AlphaFoldDB" id="A0A918JZ93"/>
<proteinExistence type="predicted"/>
<feature type="region of interest" description="Disordered" evidence="1">
    <location>
        <begin position="1"/>
        <end position="91"/>
    </location>
</feature>
<keyword evidence="2" id="KW-0472">Membrane</keyword>
<keyword evidence="2" id="KW-0812">Transmembrane</keyword>
<dbReference type="Proteomes" id="UP000645555">
    <property type="component" value="Unassembled WGS sequence"/>
</dbReference>
<name>A0A918JZ93_9ACTN</name>
<dbReference type="EMBL" id="BMWD01000001">
    <property type="protein sequence ID" value="GGX38985.1"/>
    <property type="molecule type" value="Genomic_DNA"/>
</dbReference>
<sequence>MSGRQAGDGRPDRPARHPAEGAGASGSPAGGGGSRGRVAPTGAPSRGAVLDPEAEGRALAAFRSARDAGAHRAARTRRRDDWRPAGERRSRWSLRAALVTLAAGATLGGVAFASIGPGGAAAGDTRERGADRDTRRPSSSAPAQAGPTSVPAPLTASPSGAPDERRPTAGDTAAHCRAYSSVEGRGRALDSTAWRRLVRAAGGEEHVEEFCAGLPAAAGGKRDSGGGAPGEPSSSPGGKPAKGGKGAKGAKGVKGMEGAKGAGSPKGAKGT</sequence>
<evidence type="ECO:0000256" key="2">
    <source>
        <dbReference type="SAM" id="Phobius"/>
    </source>
</evidence>
<feature type="compositionally biased region" description="Basic and acidic residues" evidence="1">
    <location>
        <begin position="124"/>
        <end position="136"/>
    </location>
</feature>
<evidence type="ECO:0000313" key="4">
    <source>
        <dbReference type="Proteomes" id="UP000645555"/>
    </source>
</evidence>
<feature type="transmembrane region" description="Helical" evidence="2">
    <location>
        <begin position="92"/>
        <end position="115"/>
    </location>
</feature>
<comment type="caution">
    <text evidence="3">The sequence shown here is derived from an EMBL/GenBank/DDBJ whole genome shotgun (WGS) entry which is preliminary data.</text>
</comment>
<organism evidence="3 4">
    <name type="scientific">Streptomyces fructofermentans</name>
    <dbReference type="NCBI Taxonomy" id="152141"/>
    <lineage>
        <taxon>Bacteria</taxon>
        <taxon>Bacillati</taxon>
        <taxon>Actinomycetota</taxon>
        <taxon>Actinomycetes</taxon>
        <taxon>Kitasatosporales</taxon>
        <taxon>Streptomycetaceae</taxon>
        <taxon>Streptomyces</taxon>
    </lineage>
</organism>
<reference evidence="3" key="2">
    <citation type="submission" date="2020-09" db="EMBL/GenBank/DDBJ databases">
        <authorList>
            <person name="Sun Q."/>
            <person name="Ohkuma M."/>
        </authorList>
    </citation>
    <scope>NUCLEOTIDE SEQUENCE</scope>
    <source>
        <strain evidence="3">JCM 4956</strain>
    </source>
</reference>
<reference evidence="3" key="1">
    <citation type="journal article" date="2014" name="Int. J. Syst. Evol. Microbiol.">
        <title>Complete genome sequence of Corynebacterium casei LMG S-19264T (=DSM 44701T), isolated from a smear-ripened cheese.</title>
        <authorList>
            <consortium name="US DOE Joint Genome Institute (JGI-PGF)"/>
            <person name="Walter F."/>
            <person name="Albersmeier A."/>
            <person name="Kalinowski J."/>
            <person name="Ruckert C."/>
        </authorList>
    </citation>
    <scope>NUCLEOTIDE SEQUENCE</scope>
    <source>
        <strain evidence="3">JCM 4956</strain>
    </source>
</reference>
<feature type="compositionally biased region" description="Low complexity" evidence="1">
    <location>
        <begin position="262"/>
        <end position="271"/>
    </location>
</feature>
<accession>A0A918JZ93</accession>
<gene>
    <name evidence="3" type="ORF">GCM10010515_01620</name>
</gene>
<feature type="compositionally biased region" description="Basic and acidic residues" evidence="1">
    <location>
        <begin position="7"/>
        <end position="19"/>
    </location>
</feature>
<evidence type="ECO:0000313" key="3">
    <source>
        <dbReference type="EMBL" id="GGX38985.1"/>
    </source>
</evidence>
<protein>
    <submittedName>
        <fullName evidence="3">Uncharacterized protein</fullName>
    </submittedName>
</protein>
<feature type="compositionally biased region" description="Basic and acidic residues" evidence="1">
    <location>
        <begin position="78"/>
        <end position="90"/>
    </location>
</feature>
<keyword evidence="4" id="KW-1185">Reference proteome</keyword>
<keyword evidence="2" id="KW-1133">Transmembrane helix</keyword>
<feature type="region of interest" description="Disordered" evidence="1">
    <location>
        <begin position="214"/>
        <end position="271"/>
    </location>
</feature>
<feature type="region of interest" description="Disordered" evidence="1">
    <location>
        <begin position="114"/>
        <end position="188"/>
    </location>
</feature>
<evidence type="ECO:0000256" key="1">
    <source>
        <dbReference type="SAM" id="MobiDB-lite"/>
    </source>
</evidence>
<feature type="compositionally biased region" description="Gly residues" evidence="1">
    <location>
        <begin position="240"/>
        <end position="249"/>
    </location>
</feature>